<gene>
    <name evidence="1" type="ORF">CK203_004763</name>
</gene>
<reference evidence="1 2" key="1">
    <citation type="journal article" date="2018" name="PLoS Genet.">
        <title>Population sequencing reveals clonal diversity and ancestral inbreeding in the grapevine cultivar Chardonnay.</title>
        <authorList>
            <person name="Roach M.J."/>
            <person name="Johnson D.L."/>
            <person name="Bohlmann J."/>
            <person name="van Vuuren H.J."/>
            <person name="Jones S.J."/>
            <person name="Pretorius I.S."/>
            <person name="Schmidt S.A."/>
            <person name="Borneman A.R."/>
        </authorList>
    </citation>
    <scope>NUCLEOTIDE SEQUENCE [LARGE SCALE GENOMIC DNA]</scope>
    <source>
        <strain evidence="2">cv. Chardonnay</strain>
        <tissue evidence="1">Leaf</tissue>
    </source>
</reference>
<dbReference type="EMBL" id="QGNW01000007">
    <property type="protein sequence ID" value="RVX20129.1"/>
    <property type="molecule type" value="Genomic_DNA"/>
</dbReference>
<dbReference type="Proteomes" id="UP000288805">
    <property type="component" value="Unassembled WGS sequence"/>
</dbReference>
<evidence type="ECO:0000313" key="1">
    <source>
        <dbReference type="EMBL" id="RVX20129.1"/>
    </source>
</evidence>
<sequence length="47" mass="5259">MQSINGTPYVAGSQCLDILPTRSTDPEWLAMQRLRLRSLKVGLLILC</sequence>
<comment type="caution">
    <text evidence="1">The sequence shown here is derived from an EMBL/GenBank/DDBJ whole genome shotgun (WGS) entry which is preliminary data.</text>
</comment>
<accession>A0A438KFZ2</accession>
<protein>
    <submittedName>
        <fullName evidence="1">Uncharacterized protein</fullName>
    </submittedName>
</protein>
<proteinExistence type="predicted"/>
<organism evidence="1 2">
    <name type="scientific">Vitis vinifera</name>
    <name type="common">Grape</name>
    <dbReference type="NCBI Taxonomy" id="29760"/>
    <lineage>
        <taxon>Eukaryota</taxon>
        <taxon>Viridiplantae</taxon>
        <taxon>Streptophyta</taxon>
        <taxon>Embryophyta</taxon>
        <taxon>Tracheophyta</taxon>
        <taxon>Spermatophyta</taxon>
        <taxon>Magnoliopsida</taxon>
        <taxon>eudicotyledons</taxon>
        <taxon>Gunneridae</taxon>
        <taxon>Pentapetalae</taxon>
        <taxon>rosids</taxon>
        <taxon>Vitales</taxon>
        <taxon>Vitaceae</taxon>
        <taxon>Viteae</taxon>
        <taxon>Vitis</taxon>
    </lineage>
</organism>
<evidence type="ECO:0000313" key="2">
    <source>
        <dbReference type="Proteomes" id="UP000288805"/>
    </source>
</evidence>
<name>A0A438KFZ2_VITVI</name>
<dbReference type="AlphaFoldDB" id="A0A438KFZ2"/>